<keyword evidence="3" id="KW-0812">Transmembrane</keyword>
<evidence type="ECO:0000256" key="1">
    <source>
        <dbReference type="SAM" id="Coils"/>
    </source>
</evidence>
<feature type="coiled-coil region" evidence="1">
    <location>
        <begin position="65"/>
        <end position="121"/>
    </location>
</feature>
<accession>A0A815ZNU5</accession>
<feature type="region of interest" description="Disordered" evidence="2">
    <location>
        <begin position="1"/>
        <end position="46"/>
    </location>
</feature>
<dbReference type="EMBL" id="CAJNOR010006149">
    <property type="protein sequence ID" value="CAF1587166.1"/>
    <property type="molecule type" value="Genomic_DNA"/>
</dbReference>
<keyword evidence="5" id="KW-1185">Reference proteome</keyword>
<protein>
    <submittedName>
        <fullName evidence="4">Uncharacterized protein</fullName>
    </submittedName>
</protein>
<reference evidence="4" key="1">
    <citation type="submission" date="2021-02" db="EMBL/GenBank/DDBJ databases">
        <authorList>
            <person name="Nowell W R."/>
        </authorList>
    </citation>
    <scope>NUCLEOTIDE SEQUENCE</scope>
</reference>
<sequence length="200" mass="23731">MSHKSTRLHEHAEQQQQEQKNTDHHEQTFEGNQQPQLPDDDVTDLPVEPEMGIQHEEEETLHALYQKTQLIENQLQQKIQLIENQLHHEIQTINDKIEIMTNQFEEQMKELKSIIQNEQTARVTSNRLIEPRDIPLDFNGMKELFYIWMEYKVKQNLAKSFLMTILLAMITTALLKIFNRISLTIIVAVLITWILNLYME</sequence>
<organism evidence="4 5">
    <name type="scientific">Adineta ricciae</name>
    <name type="common">Rotifer</name>
    <dbReference type="NCBI Taxonomy" id="249248"/>
    <lineage>
        <taxon>Eukaryota</taxon>
        <taxon>Metazoa</taxon>
        <taxon>Spiralia</taxon>
        <taxon>Gnathifera</taxon>
        <taxon>Rotifera</taxon>
        <taxon>Eurotatoria</taxon>
        <taxon>Bdelloidea</taxon>
        <taxon>Adinetida</taxon>
        <taxon>Adinetidae</taxon>
        <taxon>Adineta</taxon>
    </lineage>
</organism>
<keyword evidence="1" id="KW-0175">Coiled coil</keyword>
<name>A0A815ZNU5_ADIRI</name>
<dbReference type="AlphaFoldDB" id="A0A815ZNU5"/>
<evidence type="ECO:0000256" key="3">
    <source>
        <dbReference type="SAM" id="Phobius"/>
    </source>
</evidence>
<keyword evidence="3" id="KW-0472">Membrane</keyword>
<evidence type="ECO:0000313" key="4">
    <source>
        <dbReference type="EMBL" id="CAF1587166.1"/>
    </source>
</evidence>
<evidence type="ECO:0000313" key="5">
    <source>
        <dbReference type="Proteomes" id="UP000663828"/>
    </source>
</evidence>
<feature type="transmembrane region" description="Helical" evidence="3">
    <location>
        <begin position="181"/>
        <end position="199"/>
    </location>
</feature>
<gene>
    <name evidence="4" type="ORF">XAT740_LOCUS46152</name>
</gene>
<feature type="transmembrane region" description="Helical" evidence="3">
    <location>
        <begin position="157"/>
        <end position="175"/>
    </location>
</feature>
<comment type="caution">
    <text evidence="4">The sequence shown here is derived from an EMBL/GenBank/DDBJ whole genome shotgun (WGS) entry which is preliminary data.</text>
</comment>
<evidence type="ECO:0000256" key="2">
    <source>
        <dbReference type="SAM" id="MobiDB-lite"/>
    </source>
</evidence>
<proteinExistence type="predicted"/>
<dbReference type="Proteomes" id="UP000663828">
    <property type="component" value="Unassembled WGS sequence"/>
</dbReference>
<keyword evidence="3" id="KW-1133">Transmembrane helix</keyword>